<feature type="non-terminal residue" evidence="1">
    <location>
        <position position="1"/>
    </location>
</feature>
<comment type="caution">
    <text evidence="1">The sequence shown here is derived from an EMBL/GenBank/DDBJ whole genome shotgun (WGS) entry which is preliminary data.</text>
</comment>
<gene>
    <name evidence="1" type="ORF">Mgra_00006548</name>
</gene>
<dbReference type="AlphaFoldDB" id="A0A8S9ZKW7"/>
<dbReference type="Proteomes" id="UP000605970">
    <property type="component" value="Unassembled WGS sequence"/>
</dbReference>
<name>A0A8S9ZKW7_9BILA</name>
<evidence type="ECO:0000313" key="1">
    <source>
        <dbReference type="EMBL" id="KAF7634023.1"/>
    </source>
</evidence>
<sequence length="30" mass="3583">MKLMKIKTNCLKNMDLYLVLEENVVMLLEI</sequence>
<keyword evidence="2" id="KW-1185">Reference proteome</keyword>
<proteinExistence type="predicted"/>
<protein>
    <submittedName>
        <fullName evidence="1">Uncharacterized protein</fullName>
    </submittedName>
</protein>
<dbReference type="EMBL" id="JABEBT010000065">
    <property type="protein sequence ID" value="KAF7634023.1"/>
    <property type="molecule type" value="Genomic_DNA"/>
</dbReference>
<accession>A0A8S9ZKW7</accession>
<reference evidence="1" key="1">
    <citation type="journal article" date="2020" name="Ecol. Evol.">
        <title>Genome structure and content of the rice root-knot nematode (Meloidogyne graminicola).</title>
        <authorList>
            <person name="Phan N.T."/>
            <person name="Danchin E.G.J."/>
            <person name="Klopp C."/>
            <person name="Perfus-Barbeoch L."/>
            <person name="Kozlowski D.K."/>
            <person name="Koutsovoulos G.D."/>
            <person name="Lopez-Roques C."/>
            <person name="Bouchez O."/>
            <person name="Zahm M."/>
            <person name="Besnard G."/>
            <person name="Bellafiore S."/>
        </authorList>
    </citation>
    <scope>NUCLEOTIDE SEQUENCE</scope>
    <source>
        <strain evidence="1">VN-18</strain>
    </source>
</reference>
<evidence type="ECO:0000313" key="2">
    <source>
        <dbReference type="Proteomes" id="UP000605970"/>
    </source>
</evidence>
<organism evidence="1 2">
    <name type="scientific">Meloidogyne graminicola</name>
    <dbReference type="NCBI Taxonomy" id="189291"/>
    <lineage>
        <taxon>Eukaryota</taxon>
        <taxon>Metazoa</taxon>
        <taxon>Ecdysozoa</taxon>
        <taxon>Nematoda</taxon>
        <taxon>Chromadorea</taxon>
        <taxon>Rhabditida</taxon>
        <taxon>Tylenchina</taxon>
        <taxon>Tylenchomorpha</taxon>
        <taxon>Tylenchoidea</taxon>
        <taxon>Meloidogynidae</taxon>
        <taxon>Meloidogyninae</taxon>
        <taxon>Meloidogyne</taxon>
    </lineage>
</organism>